<comment type="caution">
    <text evidence="2">The sequence shown here is derived from an EMBL/GenBank/DDBJ whole genome shotgun (WGS) entry which is preliminary data.</text>
</comment>
<evidence type="ECO:0000313" key="3">
    <source>
        <dbReference type="Proteomes" id="UP001202328"/>
    </source>
</evidence>
<dbReference type="SUPFAM" id="SSF50965">
    <property type="entry name" value="Galactose oxidase, central domain"/>
    <property type="match status" value="1"/>
</dbReference>
<dbReference type="Pfam" id="PF03478">
    <property type="entry name" value="Beta-prop_KIB1-4"/>
    <property type="match status" value="2"/>
</dbReference>
<gene>
    <name evidence="2" type="ORF">MKW98_030690</name>
</gene>
<proteinExistence type="predicted"/>
<sequence>MEKQLASGPVPAERSERQRPPIPKAAPWLVFPHGKGRKFQSFYNPCEPNNRNCIKSIPEMRGRAYYHKPSHQGWLIVIGNVEDKAEYSVANSNLDDCFLWNPVSLEIIQLPKLDRHSFPTNSESKTYFLYDLVLSSPPHQGASNADADQDDDCTVFLLFRGIDDRGKVCDCEHILVFCRPGDNQWITRDLYANGDWPGLIESLLCFNGKLYAFCAKNWVREIEIKKLWHNAVVDNQTQYIRTFEVQDADFTLIGGGDRFDSVTEHWVESGNEIFKVHLSCSMRGIRKVASTHVFKLDFSSMTWVLLNTLDDHVLFLCINMEFLTSTKCYSTSTACCSATDMGLERGCLFYTLPEDQTLYAFEVEDSATTVIMPCLKLPTPWFLPTWIMMPTTLNRHVAESRRRITDLLVTQDTTETSIEEENMSRLNNSGGAFKQWDFLNDYDSIEAIARFLHPVDYIHFRLACKKISKFLPALNRLSASTRTTATTYLSPWLISSFEDAEETVWDIVDPMHNNDKYVMEVSDLVLVGSTIRFSKDGWLLLSIGKNKVICYNPFTRAMIRLPDVPDDYALGGMSFSSVPTSCDCVVIVISNWLEAIGINDIVFLVTEPGKRATGWTIHEFRYEGRCMNDFMPCINNPVFRNGVFYCLDYNGILGVFDMKGDPFSWKVLFKSLKQFSGFYPSFLVECDGKLLLVHFGQSGKSAEIYRLDHSEMVWVTLNSLGKHALFISYASSFSAVAPRSCMENNIYFPRLCGERILYYSLDTCRYHCVGSNQHSSQDFHNTKERLSCTWIGPNWSQASLNQETNDIVLASSSSQ</sequence>
<dbReference type="InterPro" id="IPR005174">
    <property type="entry name" value="KIB1-4_b-propeller"/>
</dbReference>
<organism evidence="2 3">
    <name type="scientific">Papaver atlanticum</name>
    <dbReference type="NCBI Taxonomy" id="357466"/>
    <lineage>
        <taxon>Eukaryota</taxon>
        <taxon>Viridiplantae</taxon>
        <taxon>Streptophyta</taxon>
        <taxon>Embryophyta</taxon>
        <taxon>Tracheophyta</taxon>
        <taxon>Spermatophyta</taxon>
        <taxon>Magnoliopsida</taxon>
        <taxon>Ranunculales</taxon>
        <taxon>Papaveraceae</taxon>
        <taxon>Papaveroideae</taxon>
        <taxon>Papaver</taxon>
    </lineage>
</organism>
<dbReference type="PANTHER" id="PTHR33127">
    <property type="entry name" value="TRANSMEMBRANE PROTEIN"/>
    <property type="match status" value="1"/>
</dbReference>
<dbReference type="AlphaFoldDB" id="A0AAD4X3E8"/>
<name>A0AAD4X3E8_9MAGN</name>
<dbReference type="InterPro" id="IPR011043">
    <property type="entry name" value="Gal_Oxase/kelch_b-propeller"/>
</dbReference>
<keyword evidence="3" id="KW-1185">Reference proteome</keyword>
<feature type="domain" description="KIB1-4 beta-propeller" evidence="1">
    <location>
        <begin position="56"/>
        <end position="330"/>
    </location>
</feature>
<dbReference type="PANTHER" id="PTHR33127:SF5">
    <property type="entry name" value="TRANSMEMBRANE PROTEIN"/>
    <property type="match status" value="1"/>
</dbReference>
<feature type="domain" description="KIB1-4 beta-propeller" evidence="1">
    <location>
        <begin position="523"/>
        <end position="749"/>
    </location>
</feature>
<dbReference type="EMBL" id="JAJJMB010018262">
    <property type="protein sequence ID" value="KAI3830527.1"/>
    <property type="molecule type" value="Genomic_DNA"/>
</dbReference>
<reference evidence="2" key="1">
    <citation type="submission" date="2022-04" db="EMBL/GenBank/DDBJ databases">
        <title>A functionally conserved STORR gene fusion in Papaver species that diverged 16.8 million years ago.</title>
        <authorList>
            <person name="Catania T."/>
        </authorList>
    </citation>
    <scope>NUCLEOTIDE SEQUENCE</scope>
    <source>
        <strain evidence="2">S-188037</strain>
    </source>
</reference>
<accession>A0AAD4X3E8</accession>
<evidence type="ECO:0000313" key="2">
    <source>
        <dbReference type="EMBL" id="KAI3830527.1"/>
    </source>
</evidence>
<evidence type="ECO:0000259" key="1">
    <source>
        <dbReference type="Pfam" id="PF03478"/>
    </source>
</evidence>
<dbReference type="Proteomes" id="UP001202328">
    <property type="component" value="Unassembled WGS sequence"/>
</dbReference>
<protein>
    <recommendedName>
        <fullName evidence="1">KIB1-4 beta-propeller domain-containing protein</fullName>
    </recommendedName>
</protein>